<dbReference type="Proteomes" id="UP000441772">
    <property type="component" value="Unassembled WGS sequence"/>
</dbReference>
<dbReference type="AlphaFoldDB" id="A0A6I1GPZ4"/>
<organism evidence="3 4">
    <name type="scientific">Bifidobacterium leontopitheci</name>
    <dbReference type="NCBI Taxonomy" id="2650774"/>
    <lineage>
        <taxon>Bacteria</taxon>
        <taxon>Bacillati</taxon>
        <taxon>Actinomycetota</taxon>
        <taxon>Actinomycetes</taxon>
        <taxon>Bifidobacteriales</taxon>
        <taxon>Bifidobacteriaceae</taxon>
        <taxon>Bifidobacterium</taxon>
    </lineage>
</organism>
<proteinExistence type="predicted"/>
<keyword evidence="1" id="KW-1133">Transmembrane helix</keyword>
<evidence type="ECO:0000313" key="4">
    <source>
        <dbReference type="Proteomes" id="UP000441772"/>
    </source>
</evidence>
<comment type="caution">
    <text evidence="3">The sequence shown here is derived from an EMBL/GenBank/DDBJ whole genome shotgun (WGS) entry which is preliminary data.</text>
</comment>
<dbReference type="EMBL" id="WBVT01000001">
    <property type="protein sequence ID" value="KAB7791469.1"/>
    <property type="molecule type" value="Genomic_DNA"/>
</dbReference>
<evidence type="ECO:0000313" key="3">
    <source>
        <dbReference type="EMBL" id="KAB7791469.1"/>
    </source>
</evidence>
<accession>A0A6I1GPZ4</accession>
<dbReference type="Pfam" id="PF19701">
    <property type="entry name" value="DUF6199"/>
    <property type="match status" value="1"/>
</dbReference>
<evidence type="ECO:0000256" key="1">
    <source>
        <dbReference type="SAM" id="Phobius"/>
    </source>
</evidence>
<keyword evidence="1" id="KW-0812">Transmembrane</keyword>
<keyword evidence="4" id="KW-1185">Reference proteome</keyword>
<feature type="domain" description="DUF6199" evidence="2">
    <location>
        <begin position="11"/>
        <end position="63"/>
    </location>
</feature>
<name>A0A6I1GPZ4_9BIFI</name>
<feature type="transmembrane region" description="Helical" evidence="1">
    <location>
        <begin position="7"/>
        <end position="24"/>
    </location>
</feature>
<gene>
    <name evidence="3" type="ORF">F7D09_0144</name>
</gene>
<evidence type="ECO:0000259" key="2">
    <source>
        <dbReference type="Pfam" id="PF19701"/>
    </source>
</evidence>
<feature type="transmembrane region" description="Helical" evidence="1">
    <location>
        <begin position="44"/>
        <end position="70"/>
    </location>
</feature>
<keyword evidence="1" id="KW-0472">Membrane</keyword>
<protein>
    <submittedName>
        <fullName evidence="3">Nickel ABC transporter permease</fullName>
    </submittedName>
</protein>
<reference evidence="3 4" key="1">
    <citation type="submission" date="2019-09" db="EMBL/GenBank/DDBJ databases">
        <title>Characterization of the phylogenetic diversity of two novel species belonging to the genus Bifidobacterium: Bifidobacterium cebidarum sp. nov. and Bifidobacterium leontopitheci sp. nov.</title>
        <authorList>
            <person name="Lugli G.A."/>
            <person name="Duranti S."/>
            <person name="Milani C."/>
            <person name="Turroni F."/>
            <person name="Ventura M."/>
        </authorList>
    </citation>
    <scope>NUCLEOTIDE SEQUENCE [LARGE SCALE GENOMIC DNA]</scope>
    <source>
        <strain evidence="3 4">LMG 31471</strain>
    </source>
</reference>
<sequence length="72" mass="7854">MPILQLLCVEVALIGIGAFLLWKPELIWKLDHLMDVKNGEPTDFSLAMIRLTGTVMVVGAVLLPVILLAVEA</sequence>
<dbReference type="InterPro" id="IPR045679">
    <property type="entry name" value="DUF6199"/>
</dbReference>